<gene>
    <name evidence="1" type="ORF">B4167_1056</name>
</gene>
<dbReference type="AlphaFoldDB" id="A0A0D0FP00"/>
<protein>
    <submittedName>
        <fullName evidence="1">Uncharacterized protein</fullName>
    </submittedName>
</protein>
<name>A0A0D0FP00_9BACI</name>
<comment type="caution">
    <text evidence="1">The sequence shown here is derived from an EMBL/GenBank/DDBJ whole genome shotgun (WGS) entry which is preliminary data.</text>
</comment>
<sequence length="49" mass="5855">MSKTEFTKSWRSIFGNKNHCPQKLDSLHFEIRIDSRAKMEYNSIPLKIK</sequence>
<proteinExistence type="predicted"/>
<dbReference type="EMBL" id="JXLU01000095">
    <property type="protein sequence ID" value="KIO72366.1"/>
    <property type="molecule type" value="Genomic_DNA"/>
</dbReference>
<dbReference type="Proteomes" id="UP000032076">
    <property type="component" value="Unassembled WGS sequence"/>
</dbReference>
<evidence type="ECO:0000313" key="1">
    <source>
        <dbReference type="EMBL" id="KIO72366.1"/>
    </source>
</evidence>
<organism evidence="1 2">
    <name type="scientific">Caldibacillus thermoamylovorans</name>
    <dbReference type="NCBI Taxonomy" id="35841"/>
    <lineage>
        <taxon>Bacteria</taxon>
        <taxon>Bacillati</taxon>
        <taxon>Bacillota</taxon>
        <taxon>Bacilli</taxon>
        <taxon>Bacillales</taxon>
        <taxon>Bacillaceae</taxon>
        <taxon>Caldibacillus</taxon>
    </lineage>
</organism>
<accession>A0A0D0FP00</accession>
<evidence type="ECO:0000313" key="2">
    <source>
        <dbReference type="Proteomes" id="UP000032076"/>
    </source>
</evidence>
<reference evidence="1 2" key="1">
    <citation type="submission" date="2015-01" db="EMBL/GenBank/DDBJ databases">
        <title>Draft Genome Sequences of Four Bacillus thermoamylovorans Strains, Isolated From Food Products.</title>
        <authorList>
            <person name="Krawcyk A.O."/>
            <person name="Berendsen E.M."/>
            <person name="Eijlander R.T."/>
            <person name="de Jong A."/>
            <person name="Wells-Bennik M."/>
            <person name="Kuipers O.P."/>
        </authorList>
    </citation>
    <scope>NUCLEOTIDE SEQUENCE [LARGE SCALE GENOMIC DNA]</scope>
    <source>
        <strain evidence="1 2">B4167</strain>
    </source>
</reference>